<dbReference type="InterPro" id="IPR036259">
    <property type="entry name" value="MFS_trans_sf"/>
</dbReference>
<dbReference type="GO" id="GO:0016020">
    <property type="term" value="C:membrane"/>
    <property type="evidence" value="ECO:0007669"/>
    <property type="project" value="UniProtKB-SubCell"/>
</dbReference>
<feature type="region of interest" description="Disordered" evidence="6">
    <location>
        <begin position="162"/>
        <end position="185"/>
    </location>
</feature>
<feature type="transmembrane region" description="Helical" evidence="7">
    <location>
        <begin position="135"/>
        <end position="155"/>
    </location>
</feature>
<accession>A0A9P7SM68</accession>
<feature type="transmembrane region" description="Helical" evidence="7">
    <location>
        <begin position="262"/>
        <end position="286"/>
    </location>
</feature>
<keyword evidence="4 7" id="KW-1133">Transmembrane helix</keyword>
<organism evidence="9 10">
    <name type="scientific">Claviceps arundinis</name>
    <dbReference type="NCBI Taxonomy" id="1623583"/>
    <lineage>
        <taxon>Eukaryota</taxon>
        <taxon>Fungi</taxon>
        <taxon>Dikarya</taxon>
        <taxon>Ascomycota</taxon>
        <taxon>Pezizomycotina</taxon>
        <taxon>Sordariomycetes</taxon>
        <taxon>Hypocreomycetidae</taxon>
        <taxon>Hypocreales</taxon>
        <taxon>Clavicipitaceae</taxon>
        <taxon>Claviceps</taxon>
    </lineage>
</organism>
<dbReference type="Pfam" id="PF07690">
    <property type="entry name" value="MFS_1"/>
    <property type="match status" value="1"/>
</dbReference>
<comment type="subcellular location">
    <subcellularLocation>
        <location evidence="1">Membrane</location>
        <topology evidence="1">Multi-pass membrane protein</topology>
    </subcellularLocation>
</comment>
<dbReference type="SUPFAM" id="SSF103473">
    <property type="entry name" value="MFS general substrate transporter"/>
    <property type="match status" value="1"/>
</dbReference>
<evidence type="ECO:0000256" key="2">
    <source>
        <dbReference type="ARBA" id="ARBA00022448"/>
    </source>
</evidence>
<protein>
    <recommendedName>
        <fullName evidence="8">Major facilitator superfamily (MFS) profile domain-containing protein</fullName>
    </recommendedName>
</protein>
<dbReference type="Proteomes" id="UP000784919">
    <property type="component" value="Unassembled WGS sequence"/>
</dbReference>
<dbReference type="GO" id="GO:0022857">
    <property type="term" value="F:transmembrane transporter activity"/>
    <property type="evidence" value="ECO:0007669"/>
    <property type="project" value="InterPro"/>
</dbReference>
<evidence type="ECO:0000256" key="1">
    <source>
        <dbReference type="ARBA" id="ARBA00004141"/>
    </source>
</evidence>
<feature type="transmembrane region" description="Helical" evidence="7">
    <location>
        <begin position="15"/>
        <end position="35"/>
    </location>
</feature>
<dbReference type="AlphaFoldDB" id="A0A9P7SM68"/>
<dbReference type="PANTHER" id="PTHR23506">
    <property type="entry name" value="GH10249P"/>
    <property type="match status" value="1"/>
</dbReference>
<feature type="transmembrane region" description="Helical" evidence="7">
    <location>
        <begin position="336"/>
        <end position="361"/>
    </location>
</feature>
<name>A0A9P7SM68_9HYPO</name>
<dbReference type="InterPro" id="IPR011701">
    <property type="entry name" value="MFS"/>
</dbReference>
<gene>
    <name evidence="9" type="ORF">E4U56_002548</name>
</gene>
<comment type="caution">
    <text evidence="9">The sequence shown here is derived from an EMBL/GenBank/DDBJ whole genome shotgun (WGS) entry which is preliminary data.</text>
</comment>
<keyword evidence="2" id="KW-0813">Transport</keyword>
<evidence type="ECO:0000256" key="3">
    <source>
        <dbReference type="ARBA" id="ARBA00022692"/>
    </source>
</evidence>
<sequence>MLEDRLHVDKSQTQAATSLVLSFHACASMVTSPLIGYLADKTASRKMSLIASLVAEMIGTIIIMVSQSVPVLLVGKGFHAIGGNAAWIVGLATLSETVGQEKTGKTLGTISSIYTSGLLFGPMASGILLPLIGYWATWCVPIAILAMDLIMRLVMIENKQGLGQQSQKNGPQDLEETDTGDATDVNEQTALLGDALCDSRDEPRSDAQQSEPCPETMTSTENFYTFVFTSGRALTAVACHSTMAVILLSLDTTLPLHAYRTFGWGTAEVSLMFLFLQLPSLLLATLMGMIKDRTGTRLPTGMGLLVMAIFLWLLGAAGEDGPRFLSTHGRSQIMTIVSLIGIGTARTLVSGSAILEITNVVKDAQSEKPHRFGPNGKLSSGYSITNFFWNTGMLIGPILSGQLTRTVGYYYMNTVIGALCCIIGVLVLSFFGRR</sequence>
<evidence type="ECO:0000256" key="5">
    <source>
        <dbReference type="ARBA" id="ARBA00023136"/>
    </source>
</evidence>
<evidence type="ECO:0000256" key="7">
    <source>
        <dbReference type="SAM" id="Phobius"/>
    </source>
</evidence>
<dbReference type="PROSITE" id="PS50850">
    <property type="entry name" value="MFS"/>
    <property type="match status" value="1"/>
</dbReference>
<feature type="transmembrane region" description="Helical" evidence="7">
    <location>
        <begin position="47"/>
        <end position="65"/>
    </location>
</feature>
<reference evidence="9" key="1">
    <citation type="journal article" date="2020" name="bioRxiv">
        <title>Whole genome comparisons of ergot fungi reveals the divergence and evolution of species within the genus Claviceps are the result of varying mechanisms driving genome evolution and host range expansion.</title>
        <authorList>
            <person name="Wyka S.A."/>
            <person name="Mondo S.J."/>
            <person name="Liu M."/>
            <person name="Dettman J."/>
            <person name="Nalam V."/>
            <person name="Broders K.D."/>
        </authorList>
    </citation>
    <scope>NUCLEOTIDE SEQUENCE</scope>
    <source>
        <strain evidence="9">CCC 1102</strain>
    </source>
</reference>
<evidence type="ECO:0000313" key="10">
    <source>
        <dbReference type="Proteomes" id="UP000784919"/>
    </source>
</evidence>
<feature type="transmembrane region" description="Helical" evidence="7">
    <location>
        <begin position="409"/>
        <end position="431"/>
    </location>
</feature>
<dbReference type="Gene3D" id="1.20.1250.20">
    <property type="entry name" value="MFS general substrate transporter like domains"/>
    <property type="match status" value="1"/>
</dbReference>
<evidence type="ECO:0000256" key="6">
    <source>
        <dbReference type="SAM" id="MobiDB-lite"/>
    </source>
</evidence>
<keyword evidence="5 7" id="KW-0472">Membrane</keyword>
<evidence type="ECO:0000259" key="8">
    <source>
        <dbReference type="PROSITE" id="PS50850"/>
    </source>
</evidence>
<dbReference type="PANTHER" id="PTHR23506:SF35">
    <property type="entry name" value="MAJOR FACILITATOR SUPERFAMILY (MFS) PROFILE DOMAIN-CONTAINING PROTEIN-RELATED"/>
    <property type="match status" value="1"/>
</dbReference>
<feature type="transmembrane region" description="Helical" evidence="7">
    <location>
        <begin position="233"/>
        <end position="250"/>
    </location>
</feature>
<dbReference type="InterPro" id="IPR050930">
    <property type="entry name" value="MFS_Vesicular_Transporter"/>
</dbReference>
<proteinExistence type="predicted"/>
<feature type="transmembrane region" description="Helical" evidence="7">
    <location>
        <begin position="382"/>
        <end position="403"/>
    </location>
</feature>
<feature type="domain" description="Major facilitator superfamily (MFS) profile" evidence="8">
    <location>
        <begin position="1"/>
        <end position="434"/>
    </location>
</feature>
<dbReference type="InterPro" id="IPR020846">
    <property type="entry name" value="MFS_dom"/>
</dbReference>
<dbReference type="EMBL" id="SRPS01000184">
    <property type="protein sequence ID" value="KAG5963904.1"/>
    <property type="molecule type" value="Genomic_DNA"/>
</dbReference>
<evidence type="ECO:0000256" key="4">
    <source>
        <dbReference type="ARBA" id="ARBA00022989"/>
    </source>
</evidence>
<dbReference type="OrthoDB" id="5086884at2759"/>
<feature type="transmembrane region" description="Helical" evidence="7">
    <location>
        <begin position="298"/>
        <end position="316"/>
    </location>
</feature>
<evidence type="ECO:0000313" key="9">
    <source>
        <dbReference type="EMBL" id="KAG5963904.1"/>
    </source>
</evidence>
<keyword evidence="3 7" id="KW-0812">Transmembrane</keyword>